<accession>A0A2R8B6Q7</accession>
<feature type="signal peptide" evidence="3">
    <location>
        <begin position="1"/>
        <end position="25"/>
    </location>
</feature>
<dbReference type="PANTHER" id="PTHR38439:SF3">
    <property type="entry name" value="COPPER-RESISTANT CUPROPROTEIN COPI"/>
    <property type="match status" value="1"/>
</dbReference>
<evidence type="ECO:0000259" key="4">
    <source>
        <dbReference type="Pfam" id="PF00127"/>
    </source>
</evidence>
<feature type="domain" description="Blue (type 1) copper" evidence="4">
    <location>
        <begin position="55"/>
        <end position="179"/>
    </location>
</feature>
<organism evidence="5 6">
    <name type="scientific">Albidovulum aquaemixtae</name>
    <dbReference type="NCBI Taxonomy" id="1542388"/>
    <lineage>
        <taxon>Bacteria</taxon>
        <taxon>Pseudomonadati</taxon>
        <taxon>Pseudomonadota</taxon>
        <taxon>Alphaproteobacteria</taxon>
        <taxon>Rhodobacterales</taxon>
        <taxon>Paracoccaceae</taxon>
        <taxon>Albidovulum</taxon>
    </lineage>
</organism>
<protein>
    <recommendedName>
        <fullName evidence="4">Blue (type 1) copper domain-containing protein</fullName>
    </recommendedName>
</protein>
<keyword evidence="6" id="KW-1185">Reference proteome</keyword>
<reference evidence="5 6" key="1">
    <citation type="submission" date="2018-03" db="EMBL/GenBank/DDBJ databases">
        <authorList>
            <person name="Keele B.F."/>
        </authorList>
    </citation>
    <scope>NUCLEOTIDE SEQUENCE [LARGE SCALE GENOMIC DNA]</scope>
    <source>
        <strain evidence="5 6">CECT 8626</strain>
    </source>
</reference>
<evidence type="ECO:0000256" key="3">
    <source>
        <dbReference type="SAM" id="SignalP"/>
    </source>
</evidence>
<evidence type="ECO:0000313" key="5">
    <source>
        <dbReference type="EMBL" id="SPH18254.1"/>
    </source>
</evidence>
<dbReference type="AlphaFoldDB" id="A0A2R8B6Q7"/>
<evidence type="ECO:0000256" key="1">
    <source>
        <dbReference type="ARBA" id="ARBA00022723"/>
    </source>
</evidence>
<gene>
    <name evidence="5" type="ORF">DEA8626_01786</name>
</gene>
<dbReference type="PANTHER" id="PTHR38439">
    <property type="entry name" value="AURACYANIN-B"/>
    <property type="match status" value="1"/>
</dbReference>
<dbReference type="Pfam" id="PF00127">
    <property type="entry name" value="Copper-bind"/>
    <property type="match status" value="1"/>
</dbReference>
<dbReference type="GO" id="GO:0005507">
    <property type="term" value="F:copper ion binding"/>
    <property type="evidence" value="ECO:0007669"/>
    <property type="project" value="InterPro"/>
</dbReference>
<dbReference type="RefSeq" id="WP_108852607.1">
    <property type="nucleotide sequence ID" value="NZ_OMOQ01000001.1"/>
</dbReference>
<proteinExistence type="predicted"/>
<dbReference type="Proteomes" id="UP000244924">
    <property type="component" value="Unassembled WGS sequence"/>
</dbReference>
<sequence length="184" mass="19818">MKTTITKCAVLTLAASLALAAPVFAGGTHGDGHGHGSSHMTMIGAPGAPGDVDREIRVKLGEMFFSPSSIEVERGETIRFIVTNTGEFVHEFNIATAEMHREHHEEMMKMMETGALEADRINHAMMMAGHMAHDDPNSVLLEPGKAAEVIWTFAGDARIEVSCNVPGHRESGMIAPIRIEGRSS</sequence>
<evidence type="ECO:0000313" key="6">
    <source>
        <dbReference type="Proteomes" id="UP000244924"/>
    </source>
</evidence>
<evidence type="ECO:0000256" key="2">
    <source>
        <dbReference type="ARBA" id="ARBA00023008"/>
    </source>
</evidence>
<keyword evidence="2" id="KW-0186">Copper</keyword>
<dbReference type="GO" id="GO:0009055">
    <property type="term" value="F:electron transfer activity"/>
    <property type="evidence" value="ECO:0007669"/>
    <property type="project" value="InterPro"/>
</dbReference>
<keyword evidence="1" id="KW-0479">Metal-binding</keyword>
<dbReference type="EMBL" id="OMOQ01000001">
    <property type="protein sequence ID" value="SPH18254.1"/>
    <property type="molecule type" value="Genomic_DNA"/>
</dbReference>
<dbReference type="Gene3D" id="2.60.40.420">
    <property type="entry name" value="Cupredoxins - blue copper proteins"/>
    <property type="match status" value="1"/>
</dbReference>
<dbReference type="InterPro" id="IPR050845">
    <property type="entry name" value="Cu-binding_ET"/>
</dbReference>
<feature type="chain" id="PRO_5015336409" description="Blue (type 1) copper domain-containing protein" evidence="3">
    <location>
        <begin position="26"/>
        <end position="184"/>
    </location>
</feature>
<dbReference type="InterPro" id="IPR000923">
    <property type="entry name" value="BlueCu_1"/>
</dbReference>
<dbReference type="InterPro" id="IPR008972">
    <property type="entry name" value="Cupredoxin"/>
</dbReference>
<name>A0A2R8B6Q7_9RHOB</name>
<dbReference type="SUPFAM" id="SSF49503">
    <property type="entry name" value="Cupredoxins"/>
    <property type="match status" value="1"/>
</dbReference>
<dbReference type="OrthoDB" id="9816061at2"/>
<keyword evidence="3" id="KW-0732">Signal</keyword>